<evidence type="ECO:0000256" key="2">
    <source>
        <dbReference type="SAM" id="MobiDB-lite"/>
    </source>
</evidence>
<dbReference type="GO" id="GO:0016192">
    <property type="term" value="P:vesicle-mediated transport"/>
    <property type="evidence" value="ECO:0007669"/>
    <property type="project" value="InterPro"/>
</dbReference>
<dbReference type="Gene3D" id="3.90.830.10">
    <property type="entry name" value="Syntaxin Binding Protein 1, Chain A, domain 2"/>
    <property type="match status" value="1"/>
</dbReference>
<feature type="compositionally biased region" description="Low complexity" evidence="2">
    <location>
        <begin position="530"/>
        <end position="541"/>
    </location>
</feature>
<dbReference type="Gene3D" id="3.40.50.2060">
    <property type="match status" value="1"/>
</dbReference>
<dbReference type="Gene3D" id="1.25.40.850">
    <property type="match status" value="1"/>
</dbReference>
<dbReference type="InterPro" id="IPR036045">
    <property type="entry name" value="Sec1-like_sf"/>
</dbReference>
<evidence type="ECO:0008006" key="5">
    <source>
        <dbReference type="Google" id="ProtNLM"/>
    </source>
</evidence>
<dbReference type="InterPro" id="IPR043155">
    <property type="entry name" value="VPS33_dom3b"/>
</dbReference>
<dbReference type="InterPro" id="IPR043127">
    <property type="entry name" value="Sec-1-like_dom3a"/>
</dbReference>
<evidence type="ECO:0000313" key="4">
    <source>
        <dbReference type="Proteomes" id="UP000037069"/>
    </source>
</evidence>
<evidence type="ECO:0000256" key="1">
    <source>
        <dbReference type="ARBA" id="ARBA00009884"/>
    </source>
</evidence>
<name>A0A0L0CL10_LUCCU</name>
<evidence type="ECO:0000313" key="3">
    <source>
        <dbReference type="EMBL" id="KNC32936.1"/>
    </source>
</evidence>
<comment type="similarity">
    <text evidence="1">Belongs to the STXBP/unc-18/SEC1 family.</text>
</comment>
<dbReference type="AlphaFoldDB" id="A0A0L0CL10"/>
<dbReference type="InterPro" id="IPR001619">
    <property type="entry name" value="Sec1-like"/>
</dbReference>
<dbReference type="STRING" id="7375.A0A0L0CL10"/>
<dbReference type="EMBL" id="JRES01000254">
    <property type="protein sequence ID" value="KNC32936.1"/>
    <property type="molecule type" value="Genomic_DNA"/>
</dbReference>
<gene>
    <name evidence="3" type="ORF">FF38_07769</name>
</gene>
<dbReference type="Proteomes" id="UP000037069">
    <property type="component" value="Unassembled WGS sequence"/>
</dbReference>
<dbReference type="OrthoDB" id="10262528at2759"/>
<protein>
    <recommendedName>
        <fullName evidence="5">Vacuolar protein sorting-associated protein 33B</fullName>
    </recommendedName>
</protein>
<dbReference type="Pfam" id="PF00995">
    <property type="entry name" value="Sec1"/>
    <property type="match status" value="1"/>
</dbReference>
<dbReference type="InterPro" id="IPR027482">
    <property type="entry name" value="Sec1-like_dom2"/>
</dbReference>
<dbReference type="SUPFAM" id="SSF56815">
    <property type="entry name" value="Sec1/munc18-like (SM) proteins"/>
    <property type="match status" value="1"/>
</dbReference>
<feature type="region of interest" description="Disordered" evidence="2">
    <location>
        <begin position="519"/>
        <end position="541"/>
    </location>
</feature>
<organism evidence="3 4">
    <name type="scientific">Lucilia cuprina</name>
    <name type="common">Green bottle fly</name>
    <name type="synonym">Australian sheep blowfly</name>
    <dbReference type="NCBI Taxonomy" id="7375"/>
    <lineage>
        <taxon>Eukaryota</taxon>
        <taxon>Metazoa</taxon>
        <taxon>Ecdysozoa</taxon>
        <taxon>Arthropoda</taxon>
        <taxon>Hexapoda</taxon>
        <taxon>Insecta</taxon>
        <taxon>Pterygota</taxon>
        <taxon>Neoptera</taxon>
        <taxon>Endopterygota</taxon>
        <taxon>Diptera</taxon>
        <taxon>Brachycera</taxon>
        <taxon>Muscomorpha</taxon>
        <taxon>Oestroidea</taxon>
        <taxon>Calliphoridae</taxon>
        <taxon>Luciliinae</taxon>
        <taxon>Lucilia</taxon>
    </lineage>
</organism>
<sequence>MQASSLDKKLQGFQLIAQEKLQTILCSIPGKKDLIIESALIKPLEHICAASWLKLKGIQRIFKLNADNAITRSSPDQVQLYMIRSDLCTFSRVLQQIKLICKSQASSSSWLEDTHFKFFHIICIPSCFSFFSQILEKEGLFGVVGLHRYNWDFIHLDEGVLCMEMPNVFSTAYMRNDSSLLPAIAHSLRVLQILCGRPDLTLTFGDHSENIVKMLNKLGPLPKRVDENDFSALLIIDRDRDYAAPLLTPAIYSALLMEVFPSNAGILELEKSTNKIQQQKLTIFNLPPKKENEAKSKNTTNTKSPTIHFNSLHDEIYAENRYKHFSAASSQIRQQAKSMSLELQKLNNMKLDEMHDYVNRKLPKITDIKNKLLKHLNASEKVIEMLGSNFRRVQSLEEDILNNVSRKKILQDIEELLTTDGQKYNTLRLLCLLHVCAGITSDELSQFIRNYCNYFGLKYLTIFELLAQVGLLPPLVEEVATPINKTASKLLSNIPLNIPKFQQTQFQANANRLKLMVSTAGEEESENPANSNVQNSQNSSTVSSCPSYVFNRLYIPLIAQLSSFLLKANNSEDFITKIAMIEGIQINGQPLKNYSQNVKQTEPNKDFLSIPLKKRQVMVYVVGGITYAEIAACNLVSKITDSEILVASDCVLSGSDLIASAF</sequence>
<dbReference type="InterPro" id="IPR043154">
    <property type="entry name" value="Sec-1-like_dom1"/>
</dbReference>
<proteinExistence type="inferred from homology"/>
<comment type="caution">
    <text evidence="3">The sequence shown here is derived from an EMBL/GenBank/DDBJ whole genome shotgun (WGS) entry which is preliminary data.</text>
</comment>
<dbReference type="PANTHER" id="PTHR11679">
    <property type="entry name" value="VESICLE PROTEIN SORTING-ASSOCIATED"/>
    <property type="match status" value="1"/>
</dbReference>
<accession>A0A0L0CL10</accession>
<reference evidence="3 4" key="1">
    <citation type="journal article" date="2015" name="Nat. Commun.">
        <title>Lucilia cuprina genome unlocks parasitic fly biology to underpin future interventions.</title>
        <authorList>
            <person name="Anstead C.A."/>
            <person name="Korhonen P.K."/>
            <person name="Young N.D."/>
            <person name="Hall R.S."/>
            <person name="Jex A.R."/>
            <person name="Murali S.C."/>
            <person name="Hughes D.S."/>
            <person name="Lee S.F."/>
            <person name="Perry T."/>
            <person name="Stroehlein A.J."/>
            <person name="Ansell B.R."/>
            <person name="Breugelmans B."/>
            <person name="Hofmann A."/>
            <person name="Qu J."/>
            <person name="Dugan S."/>
            <person name="Lee S.L."/>
            <person name="Chao H."/>
            <person name="Dinh H."/>
            <person name="Han Y."/>
            <person name="Doddapaneni H.V."/>
            <person name="Worley K.C."/>
            <person name="Muzny D.M."/>
            <person name="Ioannidis P."/>
            <person name="Waterhouse R.M."/>
            <person name="Zdobnov E.M."/>
            <person name="James P.J."/>
            <person name="Bagnall N.H."/>
            <person name="Kotze A.C."/>
            <person name="Gibbs R.A."/>
            <person name="Richards S."/>
            <person name="Batterham P."/>
            <person name="Gasser R.B."/>
        </authorList>
    </citation>
    <scope>NUCLEOTIDE SEQUENCE [LARGE SCALE GENOMIC DNA]</scope>
    <source>
        <strain evidence="3 4">LS</strain>
        <tissue evidence="3">Full body</tissue>
    </source>
</reference>
<keyword evidence="4" id="KW-1185">Reference proteome</keyword>
<dbReference type="OMA" id="QVHIYMI"/>
<dbReference type="Gene3D" id="3.40.50.1910">
    <property type="match status" value="1"/>
</dbReference>